<dbReference type="AlphaFoldDB" id="A0A2U2DRB3"/>
<keyword evidence="2" id="KW-1185">Reference proteome</keyword>
<reference evidence="1 2" key="1">
    <citation type="submission" date="2018-05" db="EMBL/GenBank/DDBJ databases">
        <title>The draft genome of strain NS-104.</title>
        <authorList>
            <person name="Hang P."/>
            <person name="Jiang J."/>
        </authorList>
    </citation>
    <scope>NUCLEOTIDE SEQUENCE [LARGE SCALE GENOMIC DNA]</scope>
    <source>
        <strain evidence="1 2">NS-104</strain>
    </source>
</reference>
<dbReference type="EMBL" id="QFBC01000005">
    <property type="protein sequence ID" value="PWE55837.1"/>
    <property type="molecule type" value="Genomic_DNA"/>
</dbReference>
<sequence length="135" mass="14603">MFLIALAGTTAAQEVHVVARGRDGLVKVPMTFTNAGPAPMACKSAIAHWYSLDLGIAAEGAKVSVELWSDPKSGEIFLLNDKEDRMPIQSLWCGLEGRSWETRAEIVLSRRAGDTPAAENLVCTQAENRMTCKAI</sequence>
<dbReference type="Proteomes" id="UP000245252">
    <property type="component" value="Unassembled WGS sequence"/>
</dbReference>
<comment type="caution">
    <text evidence="1">The sequence shown here is derived from an EMBL/GenBank/DDBJ whole genome shotgun (WGS) entry which is preliminary data.</text>
</comment>
<evidence type="ECO:0000313" key="2">
    <source>
        <dbReference type="Proteomes" id="UP000245252"/>
    </source>
</evidence>
<accession>A0A2U2DRB3</accession>
<evidence type="ECO:0000313" key="1">
    <source>
        <dbReference type="EMBL" id="PWE55837.1"/>
    </source>
</evidence>
<name>A0A2U2DRB3_9HYPH</name>
<organism evidence="1 2">
    <name type="scientific">Metarhizobium album</name>
    <dbReference type="NCBI Taxonomy" id="2182425"/>
    <lineage>
        <taxon>Bacteria</taxon>
        <taxon>Pseudomonadati</taxon>
        <taxon>Pseudomonadota</taxon>
        <taxon>Alphaproteobacteria</taxon>
        <taxon>Hyphomicrobiales</taxon>
        <taxon>Rhizobiaceae</taxon>
        <taxon>Metarhizobium</taxon>
    </lineage>
</organism>
<protein>
    <submittedName>
        <fullName evidence="1">Uncharacterized protein</fullName>
    </submittedName>
</protein>
<proteinExistence type="predicted"/>
<gene>
    <name evidence="1" type="ORF">DEM27_14310</name>
</gene>